<dbReference type="InterPro" id="IPR044861">
    <property type="entry name" value="IPNS-like_FE2OG_OXY"/>
</dbReference>
<dbReference type="EMBL" id="JRKL02007108">
    <property type="protein sequence ID" value="KAF3948097.1"/>
    <property type="molecule type" value="Genomic_DNA"/>
</dbReference>
<dbReference type="OrthoDB" id="288590at2759"/>
<evidence type="ECO:0000313" key="7">
    <source>
        <dbReference type="EMBL" id="KAF3948097.1"/>
    </source>
</evidence>
<keyword evidence="4 5" id="KW-0408">Iron</keyword>
<evidence type="ECO:0000259" key="6">
    <source>
        <dbReference type="PROSITE" id="PS51471"/>
    </source>
</evidence>
<evidence type="ECO:0000256" key="1">
    <source>
        <dbReference type="ARBA" id="ARBA00008056"/>
    </source>
</evidence>
<protein>
    <recommendedName>
        <fullName evidence="6">Fe2OG dioxygenase domain-containing protein</fullName>
    </recommendedName>
</protein>
<dbReference type="Proteomes" id="UP000737018">
    <property type="component" value="Unassembled WGS sequence"/>
</dbReference>
<organism evidence="7 8">
    <name type="scientific">Castanea mollissima</name>
    <name type="common">Chinese chestnut</name>
    <dbReference type="NCBI Taxonomy" id="60419"/>
    <lineage>
        <taxon>Eukaryota</taxon>
        <taxon>Viridiplantae</taxon>
        <taxon>Streptophyta</taxon>
        <taxon>Embryophyta</taxon>
        <taxon>Tracheophyta</taxon>
        <taxon>Spermatophyta</taxon>
        <taxon>Magnoliopsida</taxon>
        <taxon>eudicotyledons</taxon>
        <taxon>Gunneridae</taxon>
        <taxon>Pentapetalae</taxon>
        <taxon>rosids</taxon>
        <taxon>fabids</taxon>
        <taxon>Fagales</taxon>
        <taxon>Fagaceae</taxon>
        <taxon>Castanea</taxon>
    </lineage>
</organism>
<comment type="similarity">
    <text evidence="1 5">Belongs to the iron/ascorbate-dependent oxidoreductase family.</text>
</comment>
<dbReference type="PANTHER" id="PTHR47991">
    <property type="entry name" value="OXOGLUTARATE/IRON-DEPENDENT DIOXYGENASE"/>
    <property type="match status" value="1"/>
</dbReference>
<name>A0A8J4QC11_9ROSI</name>
<keyword evidence="3" id="KW-0847">Vitamin C</keyword>
<dbReference type="Pfam" id="PF03171">
    <property type="entry name" value="2OG-FeII_Oxy"/>
    <property type="match status" value="1"/>
</dbReference>
<sequence>MAPVPLSPVKVGHIDDVQELRNAKPTTIPERFVRDMTERPTLATALSSTSDIPVIDFSKLIKGDKDEVHSEILKLGIACEEWGFFQVINHDIELSLLESIEKLAKEFFMLPLEEKQKYPMIPGTLQGYGQAFVFSEDQKLDWCNMFALGVEPHYIRNPKLWPTKPAMFSETVELYSKEAIRMNYYPACSRPDLVLGLSPHSDGSALTVLQQGRGSSVGLQILKDNTWVPVQPIPNALVINIGDTLEVLSNGKYKSVEHRAVTHKEKDRLSLVTFYAPSYEIELGPMPEFVDESNPCKYRRYNHGEYSKHYVTSKLQGKKALDFAKIHTKI</sequence>
<dbReference type="GO" id="GO:0031418">
    <property type="term" value="F:L-ascorbic acid binding"/>
    <property type="evidence" value="ECO:0007669"/>
    <property type="project" value="UniProtKB-KW"/>
</dbReference>
<dbReference type="GO" id="GO:0046872">
    <property type="term" value="F:metal ion binding"/>
    <property type="evidence" value="ECO:0007669"/>
    <property type="project" value="UniProtKB-KW"/>
</dbReference>
<dbReference type="InterPro" id="IPR026992">
    <property type="entry name" value="DIOX_N"/>
</dbReference>
<evidence type="ECO:0000256" key="4">
    <source>
        <dbReference type="ARBA" id="ARBA00023004"/>
    </source>
</evidence>
<proteinExistence type="inferred from homology"/>
<comment type="caution">
    <text evidence="7">The sequence shown here is derived from an EMBL/GenBank/DDBJ whole genome shotgun (WGS) entry which is preliminary data.</text>
</comment>
<dbReference type="Pfam" id="PF14226">
    <property type="entry name" value="DIOX_N"/>
    <property type="match status" value="1"/>
</dbReference>
<evidence type="ECO:0000313" key="8">
    <source>
        <dbReference type="Proteomes" id="UP000737018"/>
    </source>
</evidence>
<dbReference type="GO" id="GO:0016491">
    <property type="term" value="F:oxidoreductase activity"/>
    <property type="evidence" value="ECO:0007669"/>
    <property type="project" value="UniProtKB-KW"/>
</dbReference>
<dbReference type="SUPFAM" id="SSF51197">
    <property type="entry name" value="Clavaminate synthase-like"/>
    <property type="match status" value="1"/>
</dbReference>
<dbReference type="InterPro" id="IPR027443">
    <property type="entry name" value="IPNS-like_sf"/>
</dbReference>
<evidence type="ECO:0000256" key="2">
    <source>
        <dbReference type="ARBA" id="ARBA00022723"/>
    </source>
</evidence>
<dbReference type="InterPro" id="IPR005123">
    <property type="entry name" value="Oxoglu/Fe-dep_dioxygenase_dom"/>
</dbReference>
<reference evidence="7" key="1">
    <citation type="submission" date="2020-03" db="EMBL/GenBank/DDBJ databases">
        <title>Castanea mollissima Vanexum genome sequencing.</title>
        <authorList>
            <person name="Staton M."/>
        </authorList>
    </citation>
    <scope>NUCLEOTIDE SEQUENCE</scope>
    <source>
        <tissue evidence="7">Leaf</tissue>
    </source>
</reference>
<accession>A0A8J4QC11</accession>
<dbReference type="Gene3D" id="2.60.120.330">
    <property type="entry name" value="B-lactam Antibiotic, Isopenicillin N Synthase, Chain"/>
    <property type="match status" value="2"/>
</dbReference>
<dbReference type="AlphaFoldDB" id="A0A8J4QC11"/>
<gene>
    <name evidence="7" type="ORF">CMV_025859</name>
</gene>
<keyword evidence="8" id="KW-1185">Reference proteome</keyword>
<feature type="domain" description="Fe2OG dioxygenase" evidence="6">
    <location>
        <begin position="176"/>
        <end position="277"/>
    </location>
</feature>
<dbReference type="InterPro" id="IPR050295">
    <property type="entry name" value="Plant_2OG-oxidoreductases"/>
</dbReference>
<keyword evidence="2 5" id="KW-0479">Metal-binding</keyword>
<evidence type="ECO:0000256" key="3">
    <source>
        <dbReference type="ARBA" id="ARBA00022896"/>
    </source>
</evidence>
<keyword evidence="5" id="KW-0560">Oxidoreductase</keyword>
<dbReference type="PROSITE" id="PS51471">
    <property type="entry name" value="FE2OG_OXY"/>
    <property type="match status" value="1"/>
</dbReference>
<evidence type="ECO:0000256" key="5">
    <source>
        <dbReference type="RuleBase" id="RU003682"/>
    </source>
</evidence>